<dbReference type="AlphaFoldDB" id="A0AA50HM12"/>
<dbReference type="EMBL" id="CP132353">
    <property type="protein sequence ID" value="WLS78052.1"/>
    <property type="molecule type" value="Genomic_DNA"/>
</dbReference>
<organism evidence="2 3">
    <name type="scientific">Erwinia pyri</name>
    <dbReference type="NCBI Taxonomy" id="3062598"/>
    <lineage>
        <taxon>Bacteria</taxon>
        <taxon>Pseudomonadati</taxon>
        <taxon>Pseudomonadota</taxon>
        <taxon>Gammaproteobacteria</taxon>
        <taxon>Enterobacterales</taxon>
        <taxon>Erwiniaceae</taxon>
        <taxon>Erwinia</taxon>
    </lineage>
</organism>
<name>A0AA50HM12_9GAMM</name>
<protein>
    <submittedName>
        <fullName evidence="2">DUF4810 domain-containing protein</fullName>
    </submittedName>
</protein>
<dbReference type="PROSITE" id="PS51257">
    <property type="entry name" value="PROKAR_LIPOPROTEIN"/>
    <property type="match status" value="1"/>
</dbReference>
<accession>A0AA50HM12</accession>
<dbReference type="PIRSF" id="PIRSF020555">
    <property type="entry name" value="UCP020555"/>
    <property type="match status" value="1"/>
</dbReference>
<feature type="signal peptide" evidence="1">
    <location>
        <begin position="1"/>
        <end position="20"/>
    </location>
</feature>
<dbReference type="Pfam" id="PF16068">
    <property type="entry name" value="DUF4810"/>
    <property type="match status" value="1"/>
</dbReference>
<keyword evidence="3" id="KW-1185">Reference proteome</keyword>
<dbReference type="Proteomes" id="UP001228139">
    <property type="component" value="Chromosome"/>
</dbReference>
<keyword evidence="1" id="KW-0732">Signal</keyword>
<evidence type="ECO:0000256" key="1">
    <source>
        <dbReference type="SAM" id="SignalP"/>
    </source>
</evidence>
<proteinExistence type="predicted"/>
<dbReference type="KEGG" id="epi:Q3V30_16495"/>
<reference evidence="2 3" key="1">
    <citation type="submission" date="2023-07" db="EMBL/GenBank/DDBJ databases">
        <title>Pathogenic bacteria of pear tree diseases.</title>
        <authorList>
            <person name="Zhang Z."/>
            <person name="He L."/>
            <person name="Huang R."/>
        </authorList>
    </citation>
    <scope>NUCLEOTIDE SEQUENCE [LARGE SCALE GENOMIC DNA]</scope>
    <source>
        <strain evidence="2 3">DE2</strain>
    </source>
</reference>
<gene>
    <name evidence="2" type="ORF">Q3V30_16495</name>
</gene>
<feature type="chain" id="PRO_5041266566" evidence="1">
    <location>
        <begin position="21"/>
        <end position="118"/>
    </location>
</feature>
<evidence type="ECO:0000313" key="2">
    <source>
        <dbReference type="EMBL" id="WLS78052.1"/>
    </source>
</evidence>
<dbReference type="RefSeq" id="WP_306207524.1">
    <property type="nucleotide sequence ID" value="NZ_CP132353.1"/>
</dbReference>
<evidence type="ECO:0000313" key="3">
    <source>
        <dbReference type="Proteomes" id="UP001228139"/>
    </source>
</evidence>
<sequence length="118" mass="13062">MRVIKYTLAAATALLLTACAGKSTTTYYWGDYQPSLYSYYQHTAAPEKEIETLNAVIQQAHAKNKPVAPGLHAQLGLLYVDTGHPDLAFQQFTAEKTAFPESAGYMDFLMRNKQGAQQ</sequence>
<dbReference type="InterPro" id="IPR014508">
    <property type="entry name" value="UCP020555_TPR-like"/>
</dbReference>